<comment type="caution">
    <text evidence="2">The sequence shown here is derived from an EMBL/GenBank/DDBJ whole genome shotgun (WGS) entry which is preliminary data.</text>
</comment>
<name>A0ABV9LY88_9ALTE</name>
<accession>A0ABV9LY88</accession>
<dbReference type="Gene3D" id="1.20.1050.10">
    <property type="match status" value="1"/>
</dbReference>
<dbReference type="Pfam" id="PF00043">
    <property type="entry name" value="GST_C"/>
    <property type="match status" value="1"/>
</dbReference>
<evidence type="ECO:0000313" key="3">
    <source>
        <dbReference type="Proteomes" id="UP001595897"/>
    </source>
</evidence>
<dbReference type="Pfam" id="PF13417">
    <property type="entry name" value="GST_N_3"/>
    <property type="match status" value="1"/>
</dbReference>
<evidence type="ECO:0000259" key="1">
    <source>
        <dbReference type="PROSITE" id="PS50405"/>
    </source>
</evidence>
<dbReference type="SUPFAM" id="SSF47616">
    <property type="entry name" value="GST C-terminal domain-like"/>
    <property type="match status" value="1"/>
</dbReference>
<dbReference type="PANTHER" id="PTHR12289">
    <property type="entry name" value="METAXIN RELATED"/>
    <property type="match status" value="1"/>
</dbReference>
<proteinExistence type="predicted"/>
<dbReference type="InterPro" id="IPR036282">
    <property type="entry name" value="Glutathione-S-Trfase_C_sf"/>
</dbReference>
<sequence>MQEKYTHFGVEVSLFSGKTRAYLRYKHIPFVEVTPSAKVINKELYPQTGMRMIPVVKTPEGEYLQDTTDIIDKLEQRFPSHSVYPEQPLQKFLAYLLELYADEWLLLPAMHYRWHYKRDHLWFIMKEFGNCMMPSIPRIFRPFAACLPALYFGRLYKPVLGVSKQNYRQVEAFYLRFLESFNKHLDSIPFVLGTRPSIADFGFMGPLYAHLYRDPYSGKVMKTHAPNVARWVERMNQLDTYDFGEDTGFERGAQVAEHLVPILSQLQNDYYPILQETSERIAKRVKQKPNERLPRFLGKMTFTLEGVEETRYVNTYAQWMWQRAINYFYGLSEAEQQIIREALEAKGLSKLVAAPIKEQIERRQNKLYPVNAK</sequence>
<dbReference type="SUPFAM" id="SSF52833">
    <property type="entry name" value="Thioredoxin-like"/>
    <property type="match status" value="1"/>
</dbReference>
<evidence type="ECO:0000313" key="2">
    <source>
        <dbReference type="EMBL" id="MFC4701265.1"/>
    </source>
</evidence>
<dbReference type="InterPro" id="IPR004045">
    <property type="entry name" value="Glutathione_S-Trfase_N"/>
</dbReference>
<dbReference type="EMBL" id="JBHSGU010000005">
    <property type="protein sequence ID" value="MFC4701265.1"/>
    <property type="molecule type" value="Genomic_DNA"/>
</dbReference>
<organism evidence="2 3">
    <name type="scientific">Glaciecola siphonariae</name>
    <dbReference type="NCBI Taxonomy" id="521012"/>
    <lineage>
        <taxon>Bacteria</taxon>
        <taxon>Pseudomonadati</taxon>
        <taxon>Pseudomonadota</taxon>
        <taxon>Gammaproteobacteria</taxon>
        <taxon>Alteromonadales</taxon>
        <taxon>Alteromonadaceae</taxon>
        <taxon>Glaciecola</taxon>
    </lineage>
</organism>
<dbReference type="PANTHER" id="PTHR12289:SF67">
    <property type="match status" value="1"/>
</dbReference>
<dbReference type="InterPro" id="IPR010987">
    <property type="entry name" value="Glutathione-S-Trfase_C-like"/>
</dbReference>
<dbReference type="PROSITE" id="PS50405">
    <property type="entry name" value="GST_CTER"/>
    <property type="match status" value="1"/>
</dbReference>
<feature type="domain" description="GST C-terminal" evidence="1">
    <location>
        <begin position="114"/>
        <end position="262"/>
    </location>
</feature>
<dbReference type="Gene3D" id="3.40.30.10">
    <property type="entry name" value="Glutaredoxin"/>
    <property type="match status" value="1"/>
</dbReference>
<reference evidence="3" key="1">
    <citation type="journal article" date="2019" name="Int. J. Syst. Evol. Microbiol.">
        <title>The Global Catalogue of Microorganisms (GCM) 10K type strain sequencing project: providing services to taxonomists for standard genome sequencing and annotation.</title>
        <authorList>
            <consortium name="The Broad Institute Genomics Platform"/>
            <consortium name="The Broad Institute Genome Sequencing Center for Infectious Disease"/>
            <person name="Wu L."/>
            <person name="Ma J."/>
        </authorList>
    </citation>
    <scope>NUCLEOTIDE SEQUENCE [LARGE SCALE GENOMIC DNA]</scope>
    <source>
        <strain evidence="3">KACC 12507</strain>
    </source>
</reference>
<dbReference type="Proteomes" id="UP001595897">
    <property type="component" value="Unassembled WGS sequence"/>
</dbReference>
<protein>
    <submittedName>
        <fullName evidence="2">Glutathione S-transferase family protein</fullName>
    </submittedName>
</protein>
<dbReference type="InterPro" id="IPR050931">
    <property type="entry name" value="Mito_Protein_Transport_Metaxin"/>
</dbReference>
<dbReference type="InterPro" id="IPR036249">
    <property type="entry name" value="Thioredoxin-like_sf"/>
</dbReference>
<keyword evidence="3" id="KW-1185">Reference proteome</keyword>
<gene>
    <name evidence="2" type="ORF">ACFO4O_13915</name>
</gene>
<dbReference type="RefSeq" id="WP_382409535.1">
    <property type="nucleotide sequence ID" value="NZ_JBHSGU010000005.1"/>
</dbReference>
<dbReference type="InterPro" id="IPR004046">
    <property type="entry name" value="GST_C"/>
</dbReference>